<dbReference type="Proteomes" id="UP000321168">
    <property type="component" value="Unassembled WGS sequence"/>
</dbReference>
<sequence length="421" mass="45819">MKKLLSLSILLGASISLLAQQTLISNATLHLGNGEIIENGFIGLGSNGEIDYLGVSAPLNAYKEEIDATGKHVYPGFIVPNTTLGLVEISAVRASRDHAETGSFNPNVRSLIAFNCESDIIPTAMDNGVLIGQITPRSGRISGSSSVVNLDCWNWEDAALKTDDGIHVNWPAPSYRTGWWAEPGGIKLNEKYDEQVIELSDYLKNAKAYNASTSNLKDLRYVALGGLFKGSKTLYIHTNSAHAMLDALELKKQLGIEKLVFVGGYESHLILDELKTAQTPIILRRLHELPMHPDDPLHLPYQLPAILNRAGITVALDVAGDMEQIQVRNLPFLAGTAAAYGVSTEDAVKMITLNTAIALGIDDKVGTLQKGKHATLFVSEGNALEPMTNNVIMAFVKGKPVDLNDNKQKQLYKKYQGKYNQ</sequence>
<dbReference type="InterPro" id="IPR032466">
    <property type="entry name" value="Metal_Hydrolase"/>
</dbReference>
<accession>A0A5C6V026</accession>
<feature type="domain" description="Amidohydrolase-related" evidence="2">
    <location>
        <begin position="329"/>
        <end position="401"/>
    </location>
</feature>
<feature type="signal peptide" evidence="1">
    <location>
        <begin position="1"/>
        <end position="19"/>
    </location>
</feature>
<evidence type="ECO:0000313" key="4">
    <source>
        <dbReference type="Proteomes" id="UP000321168"/>
    </source>
</evidence>
<name>A0A5C6V026_9FLAO</name>
<gene>
    <name evidence="3" type="ORF">FRX97_07050</name>
</gene>
<keyword evidence="4" id="KW-1185">Reference proteome</keyword>
<dbReference type="InterPro" id="IPR011059">
    <property type="entry name" value="Metal-dep_hydrolase_composite"/>
</dbReference>
<dbReference type="GO" id="GO:0016810">
    <property type="term" value="F:hydrolase activity, acting on carbon-nitrogen (but not peptide) bonds"/>
    <property type="evidence" value="ECO:0007669"/>
    <property type="project" value="InterPro"/>
</dbReference>
<keyword evidence="3" id="KW-0378">Hydrolase</keyword>
<dbReference type="EMBL" id="VORB01000005">
    <property type="protein sequence ID" value="TXC79012.1"/>
    <property type="molecule type" value="Genomic_DNA"/>
</dbReference>
<proteinExistence type="predicted"/>
<evidence type="ECO:0000256" key="1">
    <source>
        <dbReference type="SAM" id="SignalP"/>
    </source>
</evidence>
<reference evidence="3 4" key="1">
    <citation type="submission" date="2019-08" db="EMBL/GenBank/DDBJ databases">
        <title>Genome of Luteibaculum oceani JCM 18817.</title>
        <authorList>
            <person name="Bowman J.P."/>
        </authorList>
    </citation>
    <scope>NUCLEOTIDE SEQUENCE [LARGE SCALE GENOMIC DNA]</scope>
    <source>
        <strain evidence="3 4">JCM 18817</strain>
    </source>
</reference>
<dbReference type="SUPFAM" id="SSF51556">
    <property type="entry name" value="Metallo-dependent hydrolases"/>
    <property type="match status" value="1"/>
</dbReference>
<dbReference type="PANTHER" id="PTHR43135:SF3">
    <property type="entry name" value="ALPHA-D-RIBOSE 1-METHYLPHOSPHONATE 5-TRIPHOSPHATE DIPHOSPHATASE"/>
    <property type="match status" value="1"/>
</dbReference>
<dbReference type="AlphaFoldDB" id="A0A5C6V026"/>
<keyword evidence="1" id="KW-0732">Signal</keyword>
<evidence type="ECO:0000259" key="2">
    <source>
        <dbReference type="Pfam" id="PF01979"/>
    </source>
</evidence>
<dbReference type="InterPro" id="IPR051781">
    <property type="entry name" value="Metallo-dep_Hydrolase"/>
</dbReference>
<protein>
    <submittedName>
        <fullName evidence="3">Amidohydrolase family protein</fullName>
    </submittedName>
</protein>
<dbReference type="InterPro" id="IPR006680">
    <property type="entry name" value="Amidohydro-rel"/>
</dbReference>
<organism evidence="3 4">
    <name type="scientific">Luteibaculum oceani</name>
    <dbReference type="NCBI Taxonomy" id="1294296"/>
    <lineage>
        <taxon>Bacteria</taxon>
        <taxon>Pseudomonadati</taxon>
        <taxon>Bacteroidota</taxon>
        <taxon>Flavobacteriia</taxon>
        <taxon>Flavobacteriales</taxon>
        <taxon>Luteibaculaceae</taxon>
        <taxon>Luteibaculum</taxon>
    </lineage>
</organism>
<feature type="chain" id="PRO_5022807441" evidence="1">
    <location>
        <begin position="20"/>
        <end position="421"/>
    </location>
</feature>
<dbReference type="OrthoDB" id="783596at2"/>
<dbReference type="Gene3D" id="3.20.20.140">
    <property type="entry name" value="Metal-dependent hydrolases"/>
    <property type="match status" value="1"/>
</dbReference>
<comment type="caution">
    <text evidence="3">The sequence shown here is derived from an EMBL/GenBank/DDBJ whole genome shotgun (WGS) entry which is preliminary data.</text>
</comment>
<dbReference type="Pfam" id="PF01979">
    <property type="entry name" value="Amidohydro_1"/>
    <property type="match status" value="1"/>
</dbReference>
<evidence type="ECO:0000313" key="3">
    <source>
        <dbReference type="EMBL" id="TXC79012.1"/>
    </source>
</evidence>
<dbReference type="PANTHER" id="PTHR43135">
    <property type="entry name" value="ALPHA-D-RIBOSE 1-METHYLPHOSPHONATE 5-TRIPHOSPHATE DIPHOSPHATASE"/>
    <property type="match status" value="1"/>
</dbReference>
<dbReference type="SUPFAM" id="SSF51338">
    <property type="entry name" value="Composite domain of metallo-dependent hydrolases"/>
    <property type="match status" value="1"/>
</dbReference>